<evidence type="ECO:0000256" key="1">
    <source>
        <dbReference type="SAM" id="MobiDB-lite"/>
    </source>
</evidence>
<evidence type="ECO:0000259" key="2">
    <source>
        <dbReference type="PROSITE" id="PS51462"/>
    </source>
</evidence>
<dbReference type="GeneID" id="98052428"/>
<dbReference type="Proteomes" id="UP000549695">
    <property type="component" value="Unassembled WGS sequence"/>
</dbReference>
<dbReference type="Gene3D" id="1.10.10.10">
    <property type="entry name" value="Winged helix-like DNA-binding domain superfamily/Winged helix DNA-binding domain"/>
    <property type="match status" value="1"/>
</dbReference>
<proteinExistence type="predicted"/>
<dbReference type="InterPro" id="IPR054105">
    <property type="entry name" value="WHD_NrtR"/>
</dbReference>
<dbReference type="PROSITE" id="PS51462">
    <property type="entry name" value="NUDIX"/>
    <property type="match status" value="1"/>
</dbReference>
<dbReference type="Gene3D" id="3.90.79.10">
    <property type="entry name" value="Nucleoside Triphosphate Pyrophosphohydrolase"/>
    <property type="match status" value="1"/>
</dbReference>
<reference evidence="3 4" key="1">
    <citation type="submission" date="2020-07" db="EMBL/GenBank/DDBJ databases">
        <title>Sequencing the genomes of 1000 actinobacteria strains.</title>
        <authorList>
            <person name="Klenk H.-P."/>
        </authorList>
    </citation>
    <scope>NUCLEOTIDE SEQUENCE [LARGE SCALE GENOMIC DNA]</scope>
    <source>
        <strain evidence="3 4">DSM 44749</strain>
    </source>
</reference>
<protein>
    <submittedName>
        <fullName evidence="3">8-oxo-dGTP diphosphatase</fullName>
        <ecNumber evidence="3">3.6.1.55</ecNumber>
    </submittedName>
</protein>
<dbReference type="EC" id="3.6.1.55" evidence="3"/>
<dbReference type="AlphaFoldDB" id="A0A852VZP1"/>
<evidence type="ECO:0000313" key="3">
    <source>
        <dbReference type="EMBL" id="NYG02388.1"/>
    </source>
</evidence>
<feature type="domain" description="Nudix hydrolase" evidence="2">
    <location>
        <begin position="5"/>
        <end position="141"/>
    </location>
</feature>
<dbReference type="InterPro" id="IPR036390">
    <property type="entry name" value="WH_DNA-bd_sf"/>
</dbReference>
<dbReference type="GO" id="GO:0035539">
    <property type="term" value="F:8-oxo-7,8-dihydrodeoxyguanosine triphosphate pyrophosphatase activity"/>
    <property type="evidence" value="ECO:0007669"/>
    <property type="project" value="UniProtKB-EC"/>
</dbReference>
<dbReference type="SUPFAM" id="SSF55811">
    <property type="entry name" value="Nudix"/>
    <property type="match status" value="1"/>
</dbReference>
<organism evidence="3 4">
    <name type="scientific">Pseudonocardia alni</name>
    <name type="common">Amycolata alni</name>
    <dbReference type="NCBI Taxonomy" id="33907"/>
    <lineage>
        <taxon>Bacteria</taxon>
        <taxon>Bacillati</taxon>
        <taxon>Actinomycetota</taxon>
        <taxon>Actinomycetes</taxon>
        <taxon>Pseudonocardiales</taxon>
        <taxon>Pseudonocardiaceae</taxon>
        <taxon>Pseudonocardia</taxon>
    </lineage>
</organism>
<dbReference type="InterPro" id="IPR036388">
    <property type="entry name" value="WH-like_DNA-bd_sf"/>
</dbReference>
<evidence type="ECO:0000313" key="4">
    <source>
        <dbReference type="Proteomes" id="UP000549695"/>
    </source>
</evidence>
<dbReference type="InterPro" id="IPR015797">
    <property type="entry name" value="NUDIX_hydrolase-like_dom_sf"/>
</dbReference>
<keyword evidence="4" id="KW-1185">Reference proteome</keyword>
<dbReference type="RefSeq" id="WP_179761264.1">
    <property type="nucleotide sequence ID" value="NZ_BAAAJZ010000003.1"/>
</dbReference>
<accession>A0A852VZP1</accession>
<dbReference type="SUPFAM" id="SSF46785">
    <property type="entry name" value="Winged helix' DNA-binding domain"/>
    <property type="match status" value="1"/>
</dbReference>
<comment type="caution">
    <text evidence="3">The sequence shown here is derived from an EMBL/GenBank/DDBJ whole genome shotgun (WGS) entry which is preliminary data.</text>
</comment>
<dbReference type="CDD" id="cd18873">
    <property type="entry name" value="NUDIX_NadM_like"/>
    <property type="match status" value="1"/>
</dbReference>
<dbReference type="Pfam" id="PF00293">
    <property type="entry name" value="NUDIX"/>
    <property type="match status" value="1"/>
</dbReference>
<dbReference type="Pfam" id="PF21906">
    <property type="entry name" value="WHD_NrtR"/>
    <property type="match status" value="1"/>
</dbReference>
<dbReference type="InterPro" id="IPR000086">
    <property type="entry name" value="NUDIX_hydrolase_dom"/>
</dbReference>
<dbReference type="PANTHER" id="PTHR43736:SF4">
    <property type="entry name" value="SLR1690 PROTEIN"/>
    <property type="match status" value="1"/>
</dbReference>
<dbReference type="EMBL" id="JACCCZ010000001">
    <property type="protein sequence ID" value="NYG02388.1"/>
    <property type="molecule type" value="Genomic_DNA"/>
</dbReference>
<feature type="region of interest" description="Disordered" evidence="1">
    <location>
        <begin position="225"/>
        <end position="247"/>
    </location>
</feature>
<name>A0A852VZP1_PSEA5</name>
<feature type="compositionally biased region" description="Basic and acidic residues" evidence="1">
    <location>
        <begin position="236"/>
        <end position="247"/>
    </location>
</feature>
<dbReference type="PANTHER" id="PTHR43736">
    <property type="entry name" value="ADP-RIBOSE PYROPHOSPHATASE"/>
    <property type="match status" value="1"/>
</dbReference>
<gene>
    <name evidence="3" type="ORF">HDA37_002673</name>
</gene>
<keyword evidence="3" id="KW-0378">Hydrolase</keyword>
<sequence>MRGNLFAVAVNLVVLTVRSDRLHVLLIERGEPPFLGHWALPGGFVRPEEDLVHTASRRLGEETGADTGSAVCGHLEQLASYAAPDRDPRGRVLSVGYLALLPDMPEPTPGGGATASAWCAVDDVPPLAFDHQRILADGVERAKSKLEYTTLAVSFCPDEFTVTDLRRVYEAVWGASLDPRNFQRKVTSTDGFLVPTTTLVTGGRGRPPRLFRRGPATALHPPMLRESHRAGSRQPASHDAELHHSFE</sequence>